<evidence type="ECO:0000313" key="3">
    <source>
        <dbReference type="Proteomes" id="UP000474159"/>
    </source>
</evidence>
<keyword evidence="1" id="KW-0812">Transmembrane</keyword>
<proteinExistence type="predicted"/>
<dbReference type="InterPro" id="IPR006750">
    <property type="entry name" value="YdcZ"/>
</dbReference>
<keyword evidence="1" id="KW-0472">Membrane</keyword>
<dbReference type="GO" id="GO:0005886">
    <property type="term" value="C:plasma membrane"/>
    <property type="evidence" value="ECO:0007669"/>
    <property type="project" value="TreeGrafter"/>
</dbReference>
<feature type="transmembrane region" description="Helical" evidence="1">
    <location>
        <begin position="35"/>
        <end position="56"/>
    </location>
</feature>
<dbReference type="OrthoDB" id="7864805at2"/>
<keyword evidence="1" id="KW-1133">Transmembrane helix</keyword>
<dbReference type="EMBL" id="VZZK01000001">
    <property type="protein sequence ID" value="KAB1081763.1"/>
    <property type="molecule type" value="Genomic_DNA"/>
</dbReference>
<protein>
    <submittedName>
        <fullName evidence="2">DMT family transporter</fullName>
    </submittedName>
</protein>
<evidence type="ECO:0000256" key="1">
    <source>
        <dbReference type="SAM" id="Phobius"/>
    </source>
</evidence>
<name>A0A6L3TCK6_9HYPH</name>
<dbReference type="PANTHER" id="PTHR34821:SF2">
    <property type="entry name" value="INNER MEMBRANE PROTEIN YDCZ"/>
    <property type="match status" value="1"/>
</dbReference>
<feature type="transmembrane region" description="Helical" evidence="1">
    <location>
        <begin position="130"/>
        <end position="146"/>
    </location>
</feature>
<evidence type="ECO:0000313" key="2">
    <source>
        <dbReference type="EMBL" id="KAB1081763.1"/>
    </source>
</evidence>
<reference evidence="2 3" key="1">
    <citation type="submission" date="2019-09" db="EMBL/GenBank/DDBJ databases">
        <title>YIM 48816 draft genome.</title>
        <authorList>
            <person name="Jiang L."/>
        </authorList>
    </citation>
    <scope>NUCLEOTIDE SEQUENCE [LARGE SCALE GENOMIC DNA]</scope>
    <source>
        <strain evidence="2 3">YIM 48816</strain>
    </source>
</reference>
<dbReference type="PANTHER" id="PTHR34821">
    <property type="entry name" value="INNER MEMBRANE PROTEIN YDCZ"/>
    <property type="match status" value="1"/>
</dbReference>
<comment type="caution">
    <text evidence="2">The sequence shown here is derived from an EMBL/GenBank/DDBJ whole genome shotgun (WGS) entry which is preliminary data.</text>
</comment>
<dbReference type="Pfam" id="PF04657">
    <property type="entry name" value="DMT_YdcZ"/>
    <property type="match status" value="1"/>
</dbReference>
<feature type="transmembrane region" description="Helical" evidence="1">
    <location>
        <begin position="6"/>
        <end position="23"/>
    </location>
</feature>
<keyword evidence="3" id="KW-1185">Reference proteome</keyword>
<sequence>MNPLLLYPFILVAGALQAAGNSMNARLRNALVNPWLAATVSFALIVFVFATLFFVMPTPLPSLASLAGMPWWAPLGGLAGAVAVFGGLALVDKVGAGPFNGLLIAANILTSLAIDAFGLFGMQAGGFKPLPWLGGALMVGGIVLIARSKNPDGESRQDGGTEAAR</sequence>
<gene>
    <name evidence="2" type="ORF">F6X53_01305</name>
</gene>
<feature type="transmembrane region" description="Helical" evidence="1">
    <location>
        <begin position="71"/>
        <end position="91"/>
    </location>
</feature>
<feature type="transmembrane region" description="Helical" evidence="1">
    <location>
        <begin position="103"/>
        <end position="124"/>
    </location>
</feature>
<dbReference type="AlphaFoldDB" id="A0A6L3TCK6"/>
<organism evidence="2 3">
    <name type="scientific">Methylobacterium soli</name>
    <dbReference type="NCBI Taxonomy" id="553447"/>
    <lineage>
        <taxon>Bacteria</taxon>
        <taxon>Pseudomonadati</taxon>
        <taxon>Pseudomonadota</taxon>
        <taxon>Alphaproteobacteria</taxon>
        <taxon>Hyphomicrobiales</taxon>
        <taxon>Methylobacteriaceae</taxon>
        <taxon>Methylobacterium</taxon>
    </lineage>
</organism>
<accession>A0A6L3TCK6</accession>
<dbReference type="Proteomes" id="UP000474159">
    <property type="component" value="Unassembled WGS sequence"/>
</dbReference>